<keyword evidence="2" id="KW-1185">Reference proteome</keyword>
<protein>
    <submittedName>
        <fullName evidence="1">Uncharacterized protein</fullName>
    </submittedName>
</protein>
<accession>A0A839SCA5</accession>
<sequence length="98" mass="11312">MKENYTVKKTIMAILINHYYFSPASDSKHLLKIPIAEMQKGTSVNKYKSKKYHNILKLSNFCSLNSKNWNANAVFMANSGSKRLRFNICMEDFQSLAI</sequence>
<dbReference type="AlphaFoldDB" id="A0A839SCA5"/>
<evidence type="ECO:0000313" key="1">
    <source>
        <dbReference type="EMBL" id="MBB3054942.1"/>
    </source>
</evidence>
<reference evidence="1" key="1">
    <citation type="submission" date="2020-08" db="EMBL/GenBank/DDBJ databases">
        <title>Genomic Encyclopedia of Type Strains, Phase III (KMG-III): the genomes of soil and plant-associated and newly described type strains.</title>
        <authorList>
            <person name="Whitman W."/>
        </authorList>
    </citation>
    <scope>NUCLEOTIDE SEQUENCE [LARGE SCALE GENOMIC DNA]</scope>
    <source>
        <strain evidence="1">CECT 8628</strain>
    </source>
</reference>
<gene>
    <name evidence="1" type="ORF">FHS11_001359</name>
</gene>
<evidence type="ECO:0000313" key="2">
    <source>
        <dbReference type="Proteomes" id="UP000539265"/>
    </source>
</evidence>
<proteinExistence type="predicted"/>
<dbReference type="Proteomes" id="UP000539265">
    <property type="component" value="Unassembled WGS sequence"/>
</dbReference>
<comment type="caution">
    <text evidence="1">The sequence shown here is derived from an EMBL/GenBank/DDBJ whole genome shotgun (WGS) entry which is preliminary data.</text>
</comment>
<name>A0A839SCA5_9SPHI</name>
<dbReference type="RefSeq" id="WP_183475853.1">
    <property type="nucleotide sequence ID" value="NZ_JACHWX010000003.1"/>
</dbReference>
<organism evidence="1 2">
    <name type="scientific">Mucilaginibacter gotjawali</name>
    <dbReference type="NCBI Taxonomy" id="1550579"/>
    <lineage>
        <taxon>Bacteria</taxon>
        <taxon>Pseudomonadati</taxon>
        <taxon>Bacteroidota</taxon>
        <taxon>Sphingobacteriia</taxon>
        <taxon>Sphingobacteriales</taxon>
        <taxon>Sphingobacteriaceae</taxon>
        <taxon>Mucilaginibacter</taxon>
    </lineage>
</organism>
<dbReference type="EMBL" id="JACHWX010000003">
    <property type="protein sequence ID" value="MBB3054942.1"/>
    <property type="molecule type" value="Genomic_DNA"/>
</dbReference>